<name>A0ABR8XPX2_9BACL</name>
<dbReference type="Pfam" id="PF13115">
    <property type="entry name" value="YtkA"/>
    <property type="match status" value="1"/>
</dbReference>
<keyword evidence="4" id="KW-1185">Reference proteome</keyword>
<dbReference type="PROSITE" id="PS51257">
    <property type="entry name" value="PROKAR_LIPOPROTEIN"/>
    <property type="match status" value="1"/>
</dbReference>
<evidence type="ECO:0000313" key="3">
    <source>
        <dbReference type="EMBL" id="MBD8033985.1"/>
    </source>
</evidence>
<dbReference type="Proteomes" id="UP000600565">
    <property type="component" value="Unassembled WGS sequence"/>
</dbReference>
<evidence type="ECO:0000256" key="1">
    <source>
        <dbReference type="SAM" id="SignalP"/>
    </source>
</evidence>
<keyword evidence="1" id="KW-0732">Signal</keyword>
<dbReference type="EMBL" id="JACSPW010000012">
    <property type="protein sequence ID" value="MBD8033985.1"/>
    <property type="molecule type" value="Genomic_DNA"/>
</dbReference>
<gene>
    <name evidence="3" type="ORF">H9632_13015</name>
</gene>
<dbReference type="InterPro" id="IPR032693">
    <property type="entry name" value="YtkA-like_dom"/>
</dbReference>
<sequence>MKKLLYLFVLLLAGCSALSAETLEVTIKATKHEVGAFEPVKITSLVTVNNEPISSGAELEFELINPDGTSIGTVTPTNEGNGLYSIETSFDGQGTYKIISHVSYGELHEMPEVEVTLK</sequence>
<feature type="signal peptide" evidence="1">
    <location>
        <begin position="1"/>
        <end position="19"/>
    </location>
</feature>
<feature type="chain" id="PRO_5046541749" evidence="1">
    <location>
        <begin position="20"/>
        <end position="118"/>
    </location>
</feature>
<organism evidence="3 4">
    <name type="scientific">Solibacillus merdavium</name>
    <dbReference type="NCBI Taxonomy" id="2762218"/>
    <lineage>
        <taxon>Bacteria</taxon>
        <taxon>Bacillati</taxon>
        <taxon>Bacillota</taxon>
        <taxon>Bacilli</taxon>
        <taxon>Bacillales</taxon>
        <taxon>Caryophanaceae</taxon>
        <taxon>Solibacillus</taxon>
    </lineage>
</organism>
<evidence type="ECO:0000313" key="4">
    <source>
        <dbReference type="Proteomes" id="UP000600565"/>
    </source>
</evidence>
<dbReference type="RefSeq" id="WP_191704493.1">
    <property type="nucleotide sequence ID" value="NZ_JACSPW010000012.1"/>
</dbReference>
<feature type="domain" description="YtkA-like" evidence="2">
    <location>
        <begin position="20"/>
        <end position="101"/>
    </location>
</feature>
<proteinExistence type="predicted"/>
<evidence type="ECO:0000259" key="2">
    <source>
        <dbReference type="Pfam" id="PF13115"/>
    </source>
</evidence>
<protein>
    <submittedName>
        <fullName evidence="3">FixH family protein</fullName>
    </submittedName>
</protein>
<comment type="caution">
    <text evidence="3">The sequence shown here is derived from an EMBL/GenBank/DDBJ whole genome shotgun (WGS) entry which is preliminary data.</text>
</comment>
<reference evidence="3 4" key="1">
    <citation type="submission" date="2020-08" db="EMBL/GenBank/DDBJ databases">
        <title>A Genomic Blueprint of the Chicken Gut Microbiome.</title>
        <authorList>
            <person name="Gilroy R."/>
            <person name="Ravi A."/>
            <person name="Getino M."/>
            <person name="Pursley I."/>
            <person name="Horton D.L."/>
            <person name="Alikhan N.-F."/>
            <person name="Baker D."/>
            <person name="Gharbi K."/>
            <person name="Hall N."/>
            <person name="Watson M."/>
            <person name="Adriaenssens E.M."/>
            <person name="Foster-Nyarko E."/>
            <person name="Jarju S."/>
            <person name="Secka A."/>
            <person name="Antonio M."/>
            <person name="Oren A."/>
            <person name="Chaudhuri R."/>
            <person name="La Ragione R.M."/>
            <person name="Hildebrand F."/>
            <person name="Pallen M.J."/>
        </authorList>
    </citation>
    <scope>NUCLEOTIDE SEQUENCE [LARGE SCALE GENOMIC DNA]</scope>
    <source>
        <strain evidence="3 4">Sa1YVA6</strain>
    </source>
</reference>
<accession>A0ABR8XPX2</accession>